<feature type="transmembrane region" description="Helical" evidence="1">
    <location>
        <begin position="335"/>
        <end position="355"/>
    </location>
</feature>
<dbReference type="PANTHER" id="PTHR45757:SF23">
    <property type="entry name" value="MAJOR FACILITATOR SUPERFAMILY (MFS) PROFILE DOMAIN-CONTAINING PROTEIN"/>
    <property type="match status" value="1"/>
</dbReference>
<feature type="transmembrane region" description="Helical" evidence="1">
    <location>
        <begin position="394"/>
        <end position="417"/>
    </location>
</feature>
<name>A0A914DL99_9BILA</name>
<feature type="transmembrane region" description="Helical" evidence="1">
    <location>
        <begin position="19"/>
        <end position="39"/>
    </location>
</feature>
<dbReference type="Gene3D" id="1.20.1250.20">
    <property type="entry name" value="MFS general substrate transporter like domains"/>
    <property type="match status" value="2"/>
</dbReference>
<dbReference type="GO" id="GO:0022857">
    <property type="term" value="F:transmembrane transporter activity"/>
    <property type="evidence" value="ECO:0007669"/>
    <property type="project" value="InterPro"/>
</dbReference>
<dbReference type="WBParaSite" id="ACRNAN_scaffold2860.g9636.t1">
    <property type="protein sequence ID" value="ACRNAN_scaffold2860.g9636.t1"/>
    <property type="gene ID" value="ACRNAN_scaffold2860.g9636"/>
</dbReference>
<feature type="transmembrane region" description="Helical" evidence="1">
    <location>
        <begin position="429"/>
        <end position="448"/>
    </location>
</feature>
<organism evidence="2 3">
    <name type="scientific">Acrobeloides nanus</name>
    <dbReference type="NCBI Taxonomy" id="290746"/>
    <lineage>
        <taxon>Eukaryota</taxon>
        <taxon>Metazoa</taxon>
        <taxon>Ecdysozoa</taxon>
        <taxon>Nematoda</taxon>
        <taxon>Chromadorea</taxon>
        <taxon>Rhabditida</taxon>
        <taxon>Tylenchina</taxon>
        <taxon>Cephalobomorpha</taxon>
        <taxon>Cephaloboidea</taxon>
        <taxon>Cephalobidae</taxon>
        <taxon>Acrobeloides</taxon>
    </lineage>
</organism>
<keyword evidence="1" id="KW-1133">Transmembrane helix</keyword>
<dbReference type="InterPro" id="IPR011701">
    <property type="entry name" value="MFS"/>
</dbReference>
<accession>A0A914DL99</accession>
<reference evidence="3" key="1">
    <citation type="submission" date="2022-11" db="UniProtKB">
        <authorList>
            <consortium name="WormBaseParasite"/>
        </authorList>
    </citation>
    <scope>IDENTIFICATION</scope>
</reference>
<sequence>MAPEAHCNPHGLFRHRTRFLLLVLVTACLCINWANILTFNFTVICMKPAHGEANFTNAGPNHSIYSGSVMNVEFTPNQKSLIMGVVAAGALVANLPIVTLINWYGPRYVFTVVGFLGAISTALIPMAMRQGFYYFLAARVMQGIAFAGDMATFGSFMNYWVYYKQSGLFTATLCTYVQLAPIFTNPISGMLCDSPFGWPGVYYFHAFVSILLFTTFFFFYRNDPNVHPFVGEVERGKISRGKNAASVEAQKDIPYKHILKSTAAWAVFIGGIGNFLAINLIYQFAPTYLNKVQGYEVVKTGFFAALPPLMQALMKETCGFVNDRIKFISETAKTRVFNSIAFCTFSLFIVILSFIPIGYGSLSLTLMSIATCFLGFNIGGFYKSGSLCSGPYAPFVLGQVSTAMTATMLIVPVIVNFITPHNTYEEWRLAFWIMPLLIVLCNIFYACFGAGEPCYWAQEEFWRQRGEKRKARELSRASSTNTLHTVGRTSLSRLSQVFPHLHNIQSNNNTVNTIITSNHNSVGSPA</sequence>
<keyword evidence="1" id="KW-0472">Membrane</keyword>
<keyword evidence="2" id="KW-1185">Reference proteome</keyword>
<dbReference type="Pfam" id="PF07690">
    <property type="entry name" value="MFS_1"/>
    <property type="match status" value="1"/>
</dbReference>
<dbReference type="InterPro" id="IPR036259">
    <property type="entry name" value="MFS_trans_sf"/>
</dbReference>
<dbReference type="Proteomes" id="UP000887540">
    <property type="component" value="Unplaced"/>
</dbReference>
<feature type="transmembrane region" description="Helical" evidence="1">
    <location>
        <begin position="168"/>
        <end position="188"/>
    </location>
</feature>
<proteinExistence type="predicted"/>
<feature type="transmembrane region" description="Helical" evidence="1">
    <location>
        <begin position="361"/>
        <end position="382"/>
    </location>
</feature>
<evidence type="ECO:0000313" key="3">
    <source>
        <dbReference type="WBParaSite" id="ACRNAN_scaffold2860.g9636.t1"/>
    </source>
</evidence>
<dbReference type="PANTHER" id="PTHR45757">
    <property type="entry name" value="PROTEIN CBG23364-RELATED"/>
    <property type="match status" value="1"/>
</dbReference>
<feature type="transmembrane region" description="Helical" evidence="1">
    <location>
        <begin position="108"/>
        <end position="128"/>
    </location>
</feature>
<feature type="transmembrane region" description="Helical" evidence="1">
    <location>
        <begin position="263"/>
        <end position="285"/>
    </location>
</feature>
<evidence type="ECO:0000313" key="2">
    <source>
        <dbReference type="Proteomes" id="UP000887540"/>
    </source>
</evidence>
<dbReference type="GO" id="GO:0016020">
    <property type="term" value="C:membrane"/>
    <property type="evidence" value="ECO:0007669"/>
    <property type="project" value="TreeGrafter"/>
</dbReference>
<protein>
    <submittedName>
        <fullName evidence="3">Major facilitator superfamily (MFS) profile domain-containing protein</fullName>
    </submittedName>
</protein>
<feature type="transmembrane region" description="Helical" evidence="1">
    <location>
        <begin position="297"/>
        <end position="314"/>
    </location>
</feature>
<feature type="transmembrane region" description="Helical" evidence="1">
    <location>
        <begin position="140"/>
        <end position="161"/>
    </location>
</feature>
<dbReference type="SUPFAM" id="SSF103473">
    <property type="entry name" value="MFS general substrate transporter"/>
    <property type="match status" value="1"/>
</dbReference>
<dbReference type="AlphaFoldDB" id="A0A914DL99"/>
<keyword evidence="1" id="KW-0812">Transmembrane</keyword>
<feature type="transmembrane region" description="Helical" evidence="1">
    <location>
        <begin position="200"/>
        <end position="220"/>
    </location>
</feature>
<feature type="transmembrane region" description="Helical" evidence="1">
    <location>
        <begin position="80"/>
        <end position="101"/>
    </location>
</feature>
<evidence type="ECO:0000256" key="1">
    <source>
        <dbReference type="SAM" id="Phobius"/>
    </source>
</evidence>